<evidence type="ECO:0000313" key="2">
    <source>
        <dbReference type="Proteomes" id="UP000242146"/>
    </source>
</evidence>
<proteinExistence type="predicted"/>
<reference evidence="1 2" key="1">
    <citation type="submission" date="2016-07" db="EMBL/GenBank/DDBJ databases">
        <title>Pervasive Adenine N6-methylation of Active Genes in Fungi.</title>
        <authorList>
            <consortium name="DOE Joint Genome Institute"/>
            <person name="Mondo S.J."/>
            <person name="Dannebaum R.O."/>
            <person name="Kuo R.C."/>
            <person name="Labutti K."/>
            <person name="Haridas S."/>
            <person name="Kuo A."/>
            <person name="Salamov A."/>
            <person name="Ahrendt S.R."/>
            <person name="Lipzen A."/>
            <person name="Sullivan W."/>
            <person name="Andreopoulos W.B."/>
            <person name="Clum A."/>
            <person name="Lindquist E."/>
            <person name="Daum C."/>
            <person name="Ramamoorthy G.K."/>
            <person name="Gryganskyi A."/>
            <person name="Culley D."/>
            <person name="Magnuson J.K."/>
            <person name="James T.Y."/>
            <person name="O'Malley M.A."/>
            <person name="Stajich J.E."/>
            <person name="Spatafora J.W."/>
            <person name="Visel A."/>
            <person name="Grigoriev I.V."/>
        </authorList>
    </citation>
    <scope>NUCLEOTIDE SEQUENCE [LARGE SCALE GENOMIC DNA]</scope>
    <source>
        <strain evidence="1 2">NRRL 3301</strain>
    </source>
</reference>
<sequence>MLFAADGRGMVYILSQGSSLDQMAVIGVLPTPTNILSICSGFFLSAHDMGRMMDTPIAKEARPSPSATDPPCQVLLAGKNGQVYVLADFNIYPWFKTDFDIASIVRFRPSTLSPDQPDLVICAGKSSTVAVYHKGELVSEIHAQDWPRCMTIGDLDEVGKDMLVLGHHDHTIEVFSYDIANSPDMQT</sequence>
<keyword evidence="2" id="KW-1185">Reference proteome</keyword>
<accession>A0A1X2GHZ4</accession>
<dbReference type="OrthoDB" id="2123049at2759"/>
<evidence type="ECO:0000313" key="1">
    <source>
        <dbReference type="EMBL" id="ORX54107.1"/>
    </source>
</evidence>
<dbReference type="Proteomes" id="UP000242146">
    <property type="component" value="Unassembled WGS sequence"/>
</dbReference>
<dbReference type="AlphaFoldDB" id="A0A1X2GHZ4"/>
<name>A0A1X2GHZ4_9FUNG</name>
<protein>
    <recommendedName>
        <fullName evidence="3">Cleavage/polyadenylation specificity factor A subunit N-terminal domain-containing protein</fullName>
    </recommendedName>
</protein>
<dbReference type="SUPFAM" id="SSF63829">
    <property type="entry name" value="Calcium-dependent phosphotriesterase"/>
    <property type="match status" value="1"/>
</dbReference>
<organism evidence="1 2">
    <name type="scientific">Hesseltinella vesiculosa</name>
    <dbReference type="NCBI Taxonomy" id="101127"/>
    <lineage>
        <taxon>Eukaryota</taxon>
        <taxon>Fungi</taxon>
        <taxon>Fungi incertae sedis</taxon>
        <taxon>Mucoromycota</taxon>
        <taxon>Mucoromycotina</taxon>
        <taxon>Mucoromycetes</taxon>
        <taxon>Mucorales</taxon>
        <taxon>Cunninghamellaceae</taxon>
        <taxon>Hesseltinella</taxon>
    </lineage>
</organism>
<gene>
    <name evidence="1" type="ORF">DM01DRAFT_1390419</name>
</gene>
<comment type="caution">
    <text evidence="1">The sequence shown here is derived from an EMBL/GenBank/DDBJ whole genome shotgun (WGS) entry which is preliminary data.</text>
</comment>
<dbReference type="EMBL" id="MCGT01000014">
    <property type="protein sequence ID" value="ORX54107.1"/>
    <property type="molecule type" value="Genomic_DNA"/>
</dbReference>
<evidence type="ECO:0008006" key="3">
    <source>
        <dbReference type="Google" id="ProtNLM"/>
    </source>
</evidence>